<dbReference type="Pfam" id="PF09716">
    <property type="entry name" value="ETRAMP"/>
    <property type="match status" value="1"/>
</dbReference>
<protein>
    <recommendedName>
        <fullName evidence="4">Early transcribed membrane protein 11.2</fullName>
    </recommendedName>
</protein>
<dbReference type="OrthoDB" id="378775at2759"/>
<evidence type="ECO:0008006" key="4">
    <source>
        <dbReference type="Google" id="ProtNLM"/>
    </source>
</evidence>
<dbReference type="Proteomes" id="UP000030690">
    <property type="component" value="Unassembled WGS sequence"/>
</dbReference>
<evidence type="ECO:0000256" key="1">
    <source>
        <dbReference type="SAM" id="MobiDB-lite"/>
    </source>
</evidence>
<dbReference type="EMBL" id="KI925085">
    <property type="protein sequence ID" value="ETW17902.1"/>
    <property type="molecule type" value="Genomic_DNA"/>
</dbReference>
<reference evidence="3" key="2">
    <citation type="submission" date="2013-02" db="EMBL/GenBank/DDBJ databases">
        <title>The Genome Sequence of Plasmodium falciparum Vietnam Oak-Knoll (FVO).</title>
        <authorList>
            <consortium name="The Broad Institute Genome Sequencing Platform"/>
            <consortium name="The Broad Institute Genome Sequencing Center for Infectious Disease"/>
            <person name="Neafsey D."/>
            <person name="Cheeseman I."/>
            <person name="Volkman S."/>
            <person name="Adams J."/>
            <person name="Walker B."/>
            <person name="Young S.K."/>
            <person name="Zeng Q."/>
            <person name="Gargeya S."/>
            <person name="Fitzgerald M."/>
            <person name="Haas B."/>
            <person name="Abouelleil A."/>
            <person name="Alvarado L."/>
            <person name="Arachchi H.M."/>
            <person name="Berlin A.M."/>
            <person name="Chapman S.B."/>
            <person name="Dewar J."/>
            <person name="Goldberg J."/>
            <person name="Griggs A."/>
            <person name="Gujja S."/>
            <person name="Hansen M."/>
            <person name="Howarth C."/>
            <person name="Imamovic A."/>
            <person name="Larimer J."/>
            <person name="McCowan C."/>
            <person name="Murphy C."/>
            <person name="Neiman D."/>
            <person name="Pearson M."/>
            <person name="Priest M."/>
            <person name="Roberts A."/>
            <person name="Saif S."/>
            <person name="Shea T."/>
            <person name="Sisk P."/>
            <person name="Sykes S."/>
            <person name="Wortman J."/>
            <person name="Nusbaum C."/>
            <person name="Birren B."/>
        </authorList>
    </citation>
    <scope>NUCLEOTIDE SEQUENCE [LARGE SCALE GENOMIC DNA]</scope>
    <source>
        <strain evidence="3">Vietnam Oak-Knoll</strain>
    </source>
</reference>
<keyword evidence="2" id="KW-0812">Transmembrane</keyword>
<name>A0A024V5R5_PLAFA</name>
<dbReference type="NCBIfam" id="TIGR01495">
    <property type="entry name" value="ETRAMP"/>
    <property type="match status" value="1"/>
</dbReference>
<evidence type="ECO:0000313" key="3">
    <source>
        <dbReference type="EMBL" id="ETW17902.1"/>
    </source>
</evidence>
<dbReference type="InterPro" id="IPR006389">
    <property type="entry name" value="Early_transc_mb_plasmodium"/>
</dbReference>
<keyword evidence="2" id="KW-1133">Transmembrane helix</keyword>
<feature type="transmembrane region" description="Helical" evidence="2">
    <location>
        <begin position="46"/>
        <end position="70"/>
    </location>
</feature>
<feature type="compositionally biased region" description="Basic and acidic residues" evidence="1">
    <location>
        <begin position="75"/>
        <end position="84"/>
    </location>
</feature>
<evidence type="ECO:0000256" key="2">
    <source>
        <dbReference type="SAM" id="Phobius"/>
    </source>
</evidence>
<feature type="region of interest" description="Disordered" evidence="1">
    <location>
        <begin position="75"/>
        <end position="94"/>
    </location>
</feature>
<dbReference type="AlphaFoldDB" id="A0A024V5R5"/>
<proteinExistence type="predicted"/>
<gene>
    <name evidence="3" type="ORF">PFFVO_03127</name>
</gene>
<sequence>MKITKIFYFFAALLALNFIAPNYFNGYVEAKKALTPAEKKKRNQQIMLISGITSALALLIGAGVGLGIHYKNKNNGDEKKDKAGAKTITATPKN</sequence>
<keyword evidence="2" id="KW-0472">Membrane</keyword>
<accession>A0A024V5R5</accession>
<reference evidence="3" key="1">
    <citation type="submission" date="2013-02" db="EMBL/GenBank/DDBJ databases">
        <title>The Genome Annotation of Plasmodium falciparum Vietnam Oak-Knoll (FVO).</title>
        <authorList>
            <consortium name="The Broad Institute Genome Sequencing Platform"/>
            <consortium name="The Broad Institute Genome Sequencing Center for Infectious Disease"/>
            <person name="Neafsey D."/>
            <person name="Hoffman S."/>
            <person name="Volkman S."/>
            <person name="Rosenthal P."/>
            <person name="Walker B."/>
            <person name="Young S.K."/>
            <person name="Zeng Q."/>
            <person name="Gargeya S."/>
            <person name="Fitzgerald M."/>
            <person name="Haas B."/>
            <person name="Abouelleil A."/>
            <person name="Allen A.W."/>
            <person name="Alvarado L."/>
            <person name="Arachchi H.M."/>
            <person name="Berlin A.M."/>
            <person name="Chapman S.B."/>
            <person name="Gainer-Dewar J."/>
            <person name="Goldberg J."/>
            <person name="Griggs A."/>
            <person name="Gujja S."/>
            <person name="Hansen M."/>
            <person name="Howarth C."/>
            <person name="Imamovic A."/>
            <person name="Ireland A."/>
            <person name="Larimer J."/>
            <person name="McCowan C."/>
            <person name="Murphy C."/>
            <person name="Pearson M."/>
            <person name="Poon T.W."/>
            <person name="Priest M."/>
            <person name="Roberts A."/>
            <person name="Saif S."/>
            <person name="Shea T."/>
            <person name="Sisk P."/>
            <person name="Sykes S."/>
            <person name="Wortman J."/>
            <person name="Nusbaum C."/>
            <person name="Birren B."/>
        </authorList>
    </citation>
    <scope>NUCLEOTIDE SEQUENCE [LARGE SCALE GENOMIC DNA]</scope>
    <source>
        <strain evidence="3">Vietnam Oak-Knoll</strain>
    </source>
</reference>
<organism evidence="3">
    <name type="scientific">Plasmodium falciparum Vietnam Oak-Knoll</name>
    <name type="common">FVO</name>
    <dbReference type="NCBI Taxonomy" id="1036723"/>
    <lineage>
        <taxon>Eukaryota</taxon>
        <taxon>Sar</taxon>
        <taxon>Alveolata</taxon>
        <taxon>Apicomplexa</taxon>
        <taxon>Aconoidasida</taxon>
        <taxon>Haemosporida</taxon>
        <taxon>Plasmodiidae</taxon>
        <taxon>Plasmodium</taxon>
        <taxon>Plasmodium (Laverania)</taxon>
    </lineage>
</organism>
<feature type="transmembrane region" description="Helical" evidence="2">
    <location>
        <begin position="6"/>
        <end position="25"/>
    </location>
</feature>